<dbReference type="Proteomes" id="UP000033856">
    <property type="component" value="Unassembled WGS sequence"/>
</dbReference>
<organism evidence="1 2">
    <name type="scientific">Candidatus Jorgensenbacteria bacterium GW2011_GWF2_41_8</name>
    <dbReference type="NCBI Taxonomy" id="1618667"/>
    <lineage>
        <taxon>Bacteria</taxon>
        <taxon>Candidatus Joergenseniibacteriota</taxon>
    </lineage>
</organism>
<evidence type="ECO:0000313" key="2">
    <source>
        <dbReference type="Proteomes" id="UP000033856"/>
    </source>
</evidence>
<dbReference type="AlphaFoldDB" id="A0A0G0XH43"/>
<gene>
    <name evidence="1" type="ORF">UU83_C0028G0001</name>
</gene>
<proteinExistence type="predicted"/>
<evidence type="ECO:0008006" key="3">
    <source>
        <dbReference type="Google" id="ProtNLM"/>
    </source>
</evidence>
<comment type="caution">
    <text evidence="1">The sequence shown here is derived from an EMBL/GenBank/DDBJ whole genome shotgun (WGS) entry which is preliminary data.</text>
</comment>
<reference evidence="1 2" key="1">
    <citation type="journal article" date="2015" name="Nature">
        <title>rRNA introns, odd ribosomes, and small enigmatic genomes across a large radiation of phyla.</title>
        <authorList>
            <person name="Brown C.T."/>
            <person name="Hug L.A."/>
            <person name="Thomas B.C."/>
            <person name="Sharon I."/>
            <person name="Castelle C.J."/>
            <person name="Singh A."/>
            <person name="Wilkins M.J."/>
            <person name="Williams K.H."/>
            <person name="Banfield J.F."/>
        </authorList>
    </citation>
    <scope>NUCLEOTIDE SEQUENCE [LARGE SCALE GENOMIC DNA]</scope>
</reference>
<name>A0A0G0XH43_9BACT</name>
<evidence type="ECO:0000313" key="1">
    <source>
        <dbReference type="EMBL" id="KKS24210.1"/>
    </source>
</evidence>
<dbReference type="EMBL" id="LCCD01000028">
    <property type="protein sequence ID" value="KKS24210.1"/>
    <property type="molecule type" value="Genomic_DNA"/>
</dbReference>
<sequence>MLGVVPFIHPYHARQDGYRDYWRFSQDGLKVLCNRFQEMELFKIGRYFRALMSFLPFLWRFKKILERTAYILDRIFIKDSRNTTAGYIIFAKK</sequence>
<protein>
    <recommendedName>
        <fullName evidence="3">Methyltransferase type 11</fullName>
    </recommendedName>
</protein>
<accession>A0A0G0XH43</accession>